<dbReference type="SUPFAM" id="SSF51045">
    <property type="entry name" value="WW domain"/>
    <property type="match status" value="1"/>
</dbReference>
<evidence type="ECO:0000256" key="3">
    <source>
        <dbReference type="ARBA" id="ARBA00023110"/>
    </source>
</evidence>
<dbReference type="Proteomes" id="UP001178507">
    <property type="component" value="Unassembled WGS sequence"/>
</dbReference>
<dbReference type="PROSITE" id="PS50020">
    <property type="entry name" value="WW_DOMAIN_2"/>
    <property type="match status" value="1"/>
</dbReference>
<dbReference type="PANTHER" id="PTHR11071">
    <property type="entry name" value="PEPTIDYL-PROLYL CIS-TRANS ISOMERASE"/>
    <property type="match status" value="1"/>
</dbReference>
<dbReference type="InterPro" id="IPR002130">
    <property type="entry name" value="Cyclophilin-type_PPIase_dom"/>
</dbReference>
<dbReference type="EMBL" id="CAUJNA010000947">
    <property type="protein sequence ID" value="CAJ1382835.1"/>
    <property type="molecule type" value="Genomic_DNA"/>
</dbReference>
<comment type="caution">
    <text evidence="11">The sequence shown here is derived from an EMBL/GenBank/DDBJ whole genome shotgun (WGS) entry which is preliminary data.</text>
</comment>
<feature type="region of interest" description="Disordered" evidence="6">
    <location>
        <begin position="406"/>
        <end position="459"/>
    </location>
</feature>
<keyword evidence="12" id="KW-1185">Reference proteome</keyword>
<evidence type="ECO:0000256" key="6">
    <source>
        <dbReference type="SAM" id="MobiDB-lite"/>
    </source>
</evidence>
<dbReference type="PANTHER" id="PTHR11071:SF561">
    <property type="entry name" value="PEPTIDYL-PROLYL CIS-TRANS ISOMERASE D-RELATED"/>
    <property type="match status" value="1"/>
</dbReference>
<gene>
    <name evidence="11" type="ORF">EVOR1521_LOCUS10122</name>
</gene>
<dbReference type="PRINTS" id="PR00153">
    <property type="entry name" value="CSAPPISMRASE"/>
</dbReference>
<reference evidence="11" key="1">
    <citation type="submission" date="2023-08" db="EMBL/GenBank/DDBJ databases">
        <authorList>
            <person name="Chen Y."/>
            <person name="Shah S."/>
            <person name="Dougan E. K."/>
            <person name="Thang M."/>
            <person name="Chan C."/>
        </authorList>
    </citation>
    <scope>NUCLEOTIDE SEQUENCE</scope>
</reference>
<protein>
    <recommendedName>
        <fullName evidence="2">peptidylprolyl isomerase</fullName>
        <ecNumber evidence="2">5.2.1.8</ecNumber>
    </recommendedName>
</protein>
<dbReference type="Gene3D" id="3.10.50.40">
    <property type="match status" value="1"/>
</dbReference>
<evidence type="ECO:0000259" key="10">
    <source>
        <dbReference type="PROSITE" id="PS50198"/>
    </source>
</evidence>
<dbReference type="SUPFAM" id="SSF50630">
    <property type="entry name" value="Acid proteases"/>
    <property type="match status" value="1"/>
</dbReference>
<accession>A0AA36I8A8</accession>
<dbReference type="SUPFAM" id="SSF50891">
    <property type="entry name" value="Cyclophilin-like"/>
    <property type="match status" value="1"/>
</dbReference>
<dbReference type="InterPro" id="IPR001202">
    <property type="entry name" value="WW_dom"/>
</dbReference>
<organism evidence="11 12">
    <name type="scientific">Effrenium voratum</name>
    <dbReference type="NCBI Taxonomy" id="2562239"/>
    <lineage>
        <taxon>Eukaryota</taxon>
        <taxon>Sar</taxon>
        <taxon>Alveolata</taxon>
        <taxon>Dinophyceae</taxon>
        <taxon>Suessiales</taxon>
        <taxon>Symbiodiniaceae</taxon>
        <taxon>Effrenium</taxon>
    </lineage>
</organism>
<sequence>MAMSRRLSALAILLRAFSEDVDSDYAFSVDASGQPRQMKADPMSLTAILPHWADETLAEGSHAADPDENAEEADDEADSDESSEDSKGEYTFAYRQHVVGSTPTGPLGIGTPSVSLNMILDTGSDKFVAKTWSTIKAELDKIDAGASDEVFPSSKLYNHNSSKSYMQLFISQHGKKVPRQGFIAYGSGMAITLEGRETIRIGDEQQFVTMPKFPISEISLDSLQILHSTKGISGILGLQHMMNRSLGQSFYSVLRDKGVLHSFGYCRGKNNDGTFLWGDKSADGRQVDVEGQMHWAVKLRSMRLTHKHKTALIERFDARDSDEEQESHQKFQLCHPSHCVAVIDTGSNIIAMPSEAVRTLSKVLDVATDCSNMGRLPNLHFSLGDVHISLPPAAYIMKVKLPGLKSAGKKKDANSEVETDDSESTSESTAESSESDPEISKTSSPKDLSLPGRFRRGRPPLQLAETEAEASYLAQVDHLVEETFRQHGLDLRAVVKTDLAQLLRNTSTLCMPAIVPLDRETQKGTLLVVGGPLFEKYYTRWSWPDGQTPKIFVKDLHKTDACEVQKETKPEKSVPKMTVWRNHNEHAEHEHAEHGRMIRTEKGHVKDPKPAELNEMDSEMDSELRPRELNLEEIRYPHWAKYLTDLCPAVMAVRRTFGLLLDFSGAATELAMRVFKTLLPRRDGKGWSGGSTRPDGEANQPANIKEKRPKVFLEVELHKRQLGRIVLELFGDVVPKTVENFRCLCTGEKGISAVSGKPLSFKGSRFHKIIPGKIIQGGDITKGDGSGGDSIYNQDGDGTFGCENFKVKHDRPALVSMAHKRGQEGKNCSQFFFTSKAEPKLDGKHTVFGRVIEGLDKLSKLESMGTKGGTPLFEAVISDCGELESACMGARKRKMEQVPLPPGWKQKESRSKPGLVYYQHESGQTQFERPSTRSTKDPLAKSLEVEERRRIEEEKKQAEKLPERAVQKGEARVWHILKKHRDFFGKPAKSWRQKDITWSKKEAKEALKNLKFKLENVAYGGGAQALQKKFENYARAESDDDISAKVGGDLGPITKRRKLFGGYEISKTTFELKIGTISDIVESTEGVHLVGRFE</sequence>
<feature type="compositionally biased region" description="Acidic residues" evidence="6">
    <location>
        <begin position="415"/>
        <end position="424"/>
    </location>
</feature>
<keyword evidence="4 5" id="KW-0413">Isomerase</keyword>
<dbReference type="CDD" id="cd05471">
    <property type="entry name" value="pepsin_like"/>
    <property type="match status" value="1"/>
</dbReference>
<dbReference type="PROSITE" id="PS50198">
    <property type="entry name" value="PPIC_PPIASE_2"/>
    <property type="match status" value="1"/>
</dbReference>
<dbReference type="CDD" id="cd00201">
    <property type="entry name" value="WW"/>
    <property type="match status" value="1"/>
</dbReference>
<proteinExistence type="predicted"/>
<feature type="domain" description="WW" evidence="8">
    <location>
        <begin position="898"/>
        <end position="932"/>
    </location>
</feature>
<evidence type="ECO:0000256" key="2">
    <source>
        <dbReference type="ARBA" id="ARBA00013194"/>
    </source>
</evidence>
<evidence type="ECO:0000256" key="4">
    <source>
        <dbReference type="ARBA" id="ARBA00023235"/>
    </source>
</evidence>
<dbReference type="GO" id="GO:0006457">
    <property type="term" value="P:protein folding"/>
    <property type="evidence" value="ECO:0007669"/>
    <property type="project" value="TreeGrafter"/>
</dbReference>
<feature type="domain" description="PpiC" evidence="10">
    <location>
        <begin position="968"/>
        <end position="1094"/>
    </location>
</feature>
<dbReference type="Gene3D" id="2.40.100.10">
    <property type="entry name" value="Cyclophilin-like"/>
    <property type="match status" value="1"/>
</dbReference>
<dbReference type="GO" id="GO:0005737">
    <property type="term" value="C:cytoplasm"/>
    <property type="evidence" value="ECO:0007669"/>
    <property type="project" value="TreeGrafter"/>
</dbReference>
<dbReference type="Pfam" id="PF00639">
    <property type="entry name" value="Rotamase"/>
    <property type="match status" value="1"/>
</dbReference>
<dbReference type="GO" id="GO:0060255">
    <property type="term" value="P:regulation of macromolecule metabolic process"/>
    <property type="evidence" value="ECO:0007669"/>
    <property type="project" value="UniProtKB-ARBA"/>
</dbReference>
<dbReference type="Gene3D" id="2.20.70.10">
    <property type="match status" value="1"/>
</dbReference>
<dbReference type="SMART" id="SM00456">
    <property type="entry name" value="WW"/>
    <property type="match status" value="1"/>
</dbReference>
<evidence type="ECO:0000313" key="11">
    <source>
        <dbReference type="EMBL" id="CAJ1382835.1"/>
    </source>
</evidence>
<dbReference type="InterPro" id="IPR000297">
    <property type="entry name" value="PPIase_PpiC"/>
</dbReference>
<dbReference type="GO" id="GO:0003755">
    <property type="term" value="F:peptidyl-prolyl cis-trans isomerase activity"/>
    <property type="evidence" value="ECO:0007669"/>
    <property type="project" value="UniProtKB-KW"/>
</dbReference>
<dbReference type="GO" id="GO:0016018">
    <property type="term" value="F:cyclosporin A binding"/>
    <property type="evidence" value="ECO:0007669"/>
    <property type="project" value="TreeGrafter"/>
</dbReference>
<dbReference type="FunFam" id="2.40.100.10:FF:000025">
    <property type="entry name" value="Peptidyl-prolyl cis-trans isomerase CYP19-2"/>
    <property type="match status" value="1"/>
</dbReference>
<name>A0AA36I8A8_9DINO</name>
<evidence type="ECO:0000256" key="5">
    <source>
        <dbReference type="PROSITE-ProRule" id="PRU00278"/>
    </source>
</evidence>
<dbReference type="InterPro" id="IPR046357">
    <property type="entry name" value="PPIase_dom_sf"/>
</dbReference>
<feature type="domain" description="PPIase cyclophilin-type" evidence="9">
    <location>
        <begin position="712"/>
        <end position="882"/>
    </location>
</feature>
<dbReference type="GO" id="GO:0080090">
    <property type="term" value="P:regulation of primary metabolic process"/>
    <property type="evidence" value="ECO:0007669"/>
    <property type="project" value="UniProtKB-ARBA"/>
</dbReference>
<feature type="region of interest" description="Disordered" evidence="6">
    <location>
        <begin position="59"/>
        <end position="86"/>
    </location>
</feature>
<dbReference type="EC" id="5.2.1.8" evidence="2"/>
<feature type="chain" id="PRO_5041359492" description="peptidylprolyl isomerase" evidence="7">
    <location>
        <begin position="24"/>
        <end position="1094"/>
    </location>
</feature>
<dbReference type="SUPFAM" id="SSF54534">
    <property type="entry name" value="FKBP-like"/>
    <property type="match status" value="1"/>
</dbReference>
<dbReference type="AlphaFoldDB" id="A0AA36I8A8"/>
<evidence type="ECO:0000256" key="1">
    <source>
        <dbReference type="ARBA" id="ARBA00000971"/>
    </source>
</evidence>
<dbReference type="InterPro" id="IPR021109">
    <property type="entry name" value="Peptidase_aspartic_dom_sf"/>
</dbReference>
<dbReference type="InterPro" id="IPR034164">
    <property type="entry name" value="Pepsin-like_dom"/>
</dbReference>
<feature type="compositionally biased region" description="Acidic residues" evidence="6">
    <location>
        <begin position="66"/>
        <end position="83"/>
    </location>
</feature>
<dbReference type="Pfam" id="PF00160">
    <property type="entry name" value="Pro_isomerase"/>
    <property type="match status" value="1"/>
</dbReference>
<evidence type="ECO:0000256" key="7">
    <source>
        <dbReference type="SAM" id="SignalP"/>
    </source>
</evidence>
<dbReference type="InterPro" id="IPR033121">
    <property type="entry name" value="PEPTIDASE_A1"/>
</dbReference>
<dbReference type="InterPro" id="IPR029000">
    <property type="entry name" value="Cyclophilin-like_dom_sf"/>
</dbReference>
<dbReference type="PROSITE" id="PS01159">
    <property type="entry name" value="WW_DOMAIN_1"/>
    <property type="match status" value="1"/>
</dbReference>
<dbReference type="Pfam" id="PF00026">
    <property type="entry name" value="Asp"/>
    <property type="match status" value="1"/>
</dbReference>
<evidence type="ECO:0000259" key="9">
    <source>
        <dbReference type="PROSITE" id="PS50072"/>
    </source>
</evidence>
<feature type="signal peptide" evidence="7">
    <location>
        <begin position="1"/>
        <end position="23"/>
    </location>
</feature>
<keyword evidence="3 5" id="KW-0697">Rotamase</keyword>
<dbReference type="PROSITE" id="PS50072">
    <property type="entry name" value="CSA_PPIASE_2"/>
    <property type="match status" value="1"/>
</dbReference>
<evidence type="ECO:0000259" key="8">
    <source>
        <dbReference type="PROSITE" id="PS50020"/>
    </source>
</evidence>
<comment type="catalytic activity">
    <reaction evidence="1">
        <text>[protein]-peptidylproline (omega=180) = [protein]-peptidylproline (omega=0)</text>
        <dbReference type="Rhea" id="RHEA:16237"/>
        <dbReference type="Rhea" id="RHEA-COMP:10747"/>
        <dbReference type="Rhea" id="RHEA-COMP:10748"/>
        <dbReference type="ChEBI" id="CHEBI:83833"/>
        <dbReference type="ChEBI" id="CHEBI:83834"/>
        <dbReference type="EC" id="5.2.1.8"/>
    </reaction>
</comment>
<dbReference type="Gene3D" id="2.40.70.10">
    <property type="entry name" value="Acid Proteases"/>
    <property type="match status" value="2"/>
</dbReference>
<dbReference type="InterPro" id="IPR036020">
    <property type="entry name" value="WW_dom_sf"/>
</dbReference>
<keyword evidence="7" id="KW-0732">Signal</keyword>
<evidence type="ECO:0000313" key="12">
    <source>
        <dbReference type="Proteomes" id="UP001178507"/>
    </source>
</evidence>